<protein>
    <submittedName>
        <fullName evidence="7">Cubilin</fullName>
    </submittedName>
</protein>
<keyword evidence="1" id="KW-0677">Repeat</keyword>
<reference evidence="7" key="1">
    <citation type="submission" date="2025-08" db="UniProtKB">
        <authorList>
            <consortium name="RefSeq"/>
        </authorList>
    </citation>
    <scope>IDENTIFICATION</scope>
    <source>
        <tissue evidence="7">Gonads</tissue>
    </source>
</reference>
<dbReference type="PANTHER" id="PTHR24251:SF37">
    <property type="entry name" value="CUB DOMAIN-CONTAINING PROTEIN"/>
    <property type="match status" value="1"/>
</dbReference>
<dbReference type="Gene3D" id="2.60.120.290">
    <property type="entry name" value="Spermadhesin, CUB domain"/>
    <property type="match status" value="2"/>
</dbReference>
<accession>A0A1S3JNH6</accession>
<keyword evidence="4" id="KW-0812">Transmembrane</keyword>
<dbReference type="InterPro" id="IPR002172">
    <property type="entry name" value="LDrepeatLR_classA_rpt"/>
</dbReference>
<dbReference type="AlphaFoldDB" id="A0A1S3JNH6"/>
<dbReference type="Proteomes" id="UP000085678">
    <property type="component" value="Unplaced"/>
</dbReference>
<comment type="caution">
    <text evidence="3">Lacks conserved residue(s) required for the propagation of feature annotation.</text>
</comment>
<dbReference type="InterPro" id="IPR035914">
    <property type="entry name" value="Sperma_CUB_dom_sf"/>
</dbReference>
<evidence type="ECO:0000256" key="2">
    <source>
        <dbReference type="ARBA" id="ARBA00023157"/>
    </source>
</evidence>
<dbReference type="GeneID" id="106174480"/>
<dbReference type="SUPFAM" id="SSF57424">
    <property type="entry name" value="LDL receptor-like module"/>
    <property type="match status" value="1"/>
</dbReference>
<evidence type="ECO:0000313" key="7">
    <source>
        <dbReference type="RefSeq" id="XP_013411514.1"/>
    </source>
</evidence>
<dbReference type="PROSITE" id="PS01180">
    <property type="entry name" value="CUB"/>
    <property type="match status" value="2"/>
</dbReference>
<feature type="transmembrane region" description="Helical" evidence="4">
    <location>
        <begin position="320"/>
        <end position="345"/>
    </location>
</feature>
<evidence type="ECO:0000256" key="1">
    <source>
        <dbReference type="ARBA" id="ARBA00022737"/>
    </source>
</evidence>
<dbReference type="SMART" id="SM00192">
    <property type="entry name" value="LDLa"/>
    <property type="match status" value="1"/>
</dbReference>
<name>A0A1S3JNH6_LINAN</name>
<feature type="disulfide bond" evidence="3">
    <location>
        <begin position="280"/>
        <end position="298"/>
    </location>
</feature>
<feature type="domain" description="CUB" evidence="5">
    <location>
        <begin position="34"/>
        <end position="151"/>
    </location>
</feature>
<dbReference type="SUPFAM" id="SSF49854">
    <property type="entry name" value="Spermadhesin, CUB domain"/>
    <property type="match status" value="2"/>
</dbReference>
<dbReference type="CDD" id="cd00112">
    <property type="entry name" value="LDLa"/>
    <property type="match status" value="1"/>
</dbReference>
<organism evidence="6 7">
    <name type="scientific">Lingula anatina</name>
    <name type="common">Brachiopod</name>
    <name type="synonym">Lingula unguis</name>
    <dbReference type="NCBI Taxonomy" id="7574"/>
    <lineage>
        <taxon>Eukaryota</taxon>
        <taxon>Metazoa</taxon>
        <taxon>Spiralia</taxon>
        <taxon>Lophotrochozoa</taxon>
        <taxon>Brachiopoda</taxon>
        <taxon>Linguliformea</taxon>
        <taxon>Lingulata</taxon>
        <taxon>Lingulida</taxon>
        <taxon>Linguloidea</taxon>
        <taxon>Lingulidae</taxon>
        <taxon>Lingula</taxon>
    </lineage>
</organism>
<dbReference type="InterPro" id="IPR000859">
    <property type="entry name" value="CUB_dom"/>
</dbReference>
<keyword evidence="4" id="KW-0472">Membrane</keyword>
<dbReference type="Pfam" id="PF00057">
    <property type="entry name" value="Ldl_recept_a"/>
    <property type="match status" value="1"/>
</dbReference>
<evidence type="ECO:0000313" key="6">
    <source>
        <dbReference type="Proteomes" id="UP000085678"/>
    </source>
</evidence>
<dbReference type="RefSeq" id="XP_013411514.1">
    <property type="nucleotide sequence ID" value="XM_013556060.2"/>
</dbReference>
<dbReference type="SMART" id="SM00042">
    <property type="entry name" value="CUB"/>
    <property type="match status" value="2"/>
</dbReference>
<keyword evidence="6" id="KW-1185">Reference proteome</keyword>
<dbReference type="PROSITE" id="PS50068">
    <property type="entry name" value="LDLRA_2"/>
    <property type="match status" value="1"/>
</dbReference>
<proteinExistence type="predicted"/>
<dbReference type="Gene3D" id="4.10.400.10">
    <property type="entry name" value="Low-density Lipoprotein Receptor"/>
    <property type="match status" value="1"/>
</dbReference>
<dbReference type="PANTHER" id="PTHR24251">
    <property type="entry name" value="OVOCHYMASE-RELATED"/>
    <property type="match status" value="1"/>
</dbReference>
<evidence type="ECO:0000259" key="5">
    <source>
        <dbReference type="PROSITE" id="PS01180"/>
    </source>
</evidence>
<evidence type="ECO:0000256" key="3">
    <source>
        <dbReference type="PROSITE-ProRule" id="PRU00124"/>
    </source>
</evidence>
<dbReference type="Pfam" id="PF00431">
    <property type="entry name" value="CUB"/>
    <property type="match status" value="2"/>
</dbReference>
<keyword evidence="4" id="KW-1133">Transmembrane helix</keyword>
<dbReference type="OrthoDB" id="6514358at2759"/>
<feature type="domain" description="CUB" evidence="5">
    <location>
        <begin position="153"/>
        <end position="272"/>
    </location>
</feature>
<keyword evidence="2 3" id="KW-1015">Disulfide bond</keyword>
<dbReference type="InParanoid" id="A0A1S3JNH6"/>
<sequence length="362" mass="39817">MQVATNSSVNSTDEDTSVTPQLLFTASYRTAPACNAVLDGKSGTFTSPNFPDSYPLNAWCLWVIKLTDQKEKLVHLSFDTFHLATPHYVKVMRAVHQNGTNGSEPDTIGQYSGDVIPNDVISSGEELWVWFLSKSKSTSVKQGVNVSYELIDCGGNITKISEIATPGYPKPVSKNTTCVWIVTLPPKTGNSTVNIISFDYEIHNFMNATGNLFEIRDGGSSQSPLVQMNYKNGKSPSILSTSNVLWIKYRYQHLSGPEVPAGFAFRMDYKIKECPLSDQCDNGKCIHADWKCDGIYQCQDRSDEKGCAKPGTLSSGAVSYLALALSILGSLVAGFLIACLIPYCYKRYRFARYSELLSPVPT</sequence>
<dbReference type="InterPro" id="IPR036055">
    <property type="entry name" value="LDL_receptor-like_sf"/>
</dbReference>
<gene>
    <name evidence="7" type="primary">LOC106174480</name>
</gene>
<dbReference type="KEGG" id="lak:106174480"/>
<feature type="disulfide bond" evidence="3">
    <location>
        <begin position="292"/>
        <end position="307"/>
    </location>
</feature>
<evidence type="ECO:0000256" key="4">
    <source>
        <dbReference type="SAM" id="Phobius"/>
    </source>
</evidence>
<dbReference type="CDD" id="cd00041">
    <property type="entry name" value="CUB"/>
    <property type="match status" value="2"/>
</dbReference>